<dbReference type="Proteomes" id="UP001433508">
    <property type="component" value="Unassembled WGS sequence"/>
</dbReference>
<dbReference type="EMBL" id="MU971395">
    <property type="protein sequence ID" value="KAK9236129.1"/>
    <property type="molecule type" value="Genomic_DNA"/>
</dbReference>
<evidence type="ECO:0000313" key="2">
    <source>
        <dbReference type="Proteomes" id="UP001433508"/>
    </source>
</evidence>
<proteinExistence type="predicted"/>
<name>A0ACC3SY96_LIPKO</name>
<organism evidence="1 2">
    <name type="scientific">Lipomyces kononenkoae</name>
    <name type="common">Yeast</name>
    <dbReference type="NCBI Taxonomy" id="34357"/>
    <lineage>
        <taxon>Eukaryota</taxon>
        <taxon>Fungi</taxon>
        <taxon>Dikarya</taxon>
        <taxon>Ascomycota</taxon>
        <taxon>Saccharomycotina</taxon>
        <taxon>Lipomycetes</taxon>
        <taxon>Lipomycetales</taxon>
        <taxon>Lipomycetaceae</taxon>
        <taxon>Lipomyces</taxon>
    </lineage>
</organism>
<reference evidence="2" key="1">
    <citation type="journal article" date="2024" name="Front. Bioeng. Biotechnol.">
        <title>Genome-scale model development and genomic sequencing of the oleaginous clade Lipomyces.</title>
        <authorList>
            <person name="Czajka J.J."/>
            <person name="Han Y."/>
            <person name="Kim J."/>
            <person name="Mondo S.J."/>
            <person name="Hofstad B.A."/>
            <person name="Robles A."/>
            <person name="Haridas S."/>
            <person name="Riley R."/>
            <person name="LaButti K."/>
            <person name="Pangilinan J."/>
            <person name="Andreopoulos W."/>
            <person name="Lipzen A."/>
            <person name="Yan J."/>
            <person name="Wang M."/>
            <person name="Ng V."/>
            <person name="Grigoriev I.V."/>
            <person name="Spatafora J.W."/>
            <person name="Magnuson J.K."/>
            <person name="Baker S.E."/>
            <person name="Pomraning K.R."/>
        </authorList>
    </citation>
    <scope>NUCLEOTIDE SEQUENCE [LARGE SCALE GENOMIC DNA]</scope>
    <source>
        <strain evidence="2">CBS 7786</strain>
    </source>
</reference>
<comment type="caution">
    <text evidence="1">The sequence shown here is derived from an EMBL/GenBank/DDBJ whole genome shotgun (WGS) entry which is preliminary data.</text>
</comment>
<keyword evidence="2" id="KW-1185">Reference proteome</keyword>
<accession>A0ACC3SY96</accession>
<sequence length="276" mass="32167">MGIGSWIRTFPLVQYLIAWTQELFMSVLKTGPVPQHVAFVMDGNRRFARRRKLEVKEGHSAGFESLAHILEMCYQVGIKVVTVYAFSIENFKRPTVEVDALMEIARTKLLQIIHHGDLADRFGISIRVLGQRSMIPPDVLAAIDKSTEMTKRNTTAILNICFPYTSRDDIATSMREIVKRSEKHELDPEMIDEKTLEQHMFTKDCPPLDILVRTSGVERLSDFMLWQSHQDCTVEFVDCLWPEFEPWRFGSILLRWSRSKAVEFRKMEMEREQRQL</sequence>
<protein>
    <submittedName>
        <fullName evidence="1">Undecaprenyl diphosphate synthase-domain-containing protein</fullName>
    </submittedName>
</protein>
<evidence type="ECO:0000313" key="1">
    <source>
        <dbReference type="EMBL" id="KAK9236129.1"/>
    </source>
</evidence>
<gene>
    <name evidence="1" type="ORF">V1525DRAFT_380052</name>
</gene>